<dbReference type="Pfam" id="PF01554">
    <property type="entry name" value="MatE"/>
    <property type="match status" value="2"/>
</dbReference>
<evidence type="ECO:0000313" key="8">
    <source>
        <dbReference type="EMBL" id="MBE5039207.1"/>
    </source>
</evidence>
<dbReference type="InterPro" id="IPR047135">
    <property type="entry name" value="YsiQ"/>
</dbReference>
<feature type="transmembrane region" description="Helical" evidence="7">
    <location>
        <begin position="412"/>
        <end position="431"/>
    </location>
</feature>
<dbReference type="Proteomes" id="UP000806542">
    <property type="component" value="Unassembled WGS sequence"/>
</dbReference>
<dbReference type="GO" id="GO:0005886">
    <property type="term" value="C:plasma membrane"/>
    <property type="evidence" value="ECO:0007669"/>
    <property type="project" value="UniProtKB-SubCell"/>
</dbReference>
<feature type="transmembrane region" description="Helical" evidence="7">
    <location>
        <begin position="126"/>
        <end position="146"/>
    </location>
</feature>
<feature type="transmembrane region" description="Helical" evidence="7">
    <location>
        <begin position="384"/>
        <end position="406"/>
    </location>
</feature>
<feature type="transmembrane region" description="Helical" evidence="7">
    <location>
        <begin position="85"/>
        <end position="106"/>
    </location>
</feature>
<keyword evidence="6 7" id="KW-0472">Membrane</keyword>
<evidence type="ECO:0000256" key="5">
    <source>
        <dbReference type="ARBA" id="ARBA00022989"/>
    </source>
</evidence>
<dbReference type="EMBL" id="JADCKB010000002">
    <property type="protein sequence ID" value="MBE5039207.1"/>
    <property type="molecule type" value="Genomic_DNA"/>
</dbReference>
<keyword evidence="2" id="KW-0813">Transport</keyword>
<dbReference type="PIRSF" id="PIRSF006603">
    <property type="entry name" value="DinF"/>
    <property type="match status" value="1"/>
</dbReference>
<reference evidence="8" key="1">
    <citation type="submission" date="2020-10" db="EMBL/GenBank/DDBJ databases">
        <title>ChiBAC.</title>
        <authorList>
            <person name="Zenner C."/>
            <person name="Hitch T.C.A."/>
            <person name="Clavel T."/>
        </authorList>
    </citation>
    <scope>NUCLEOTIDE SEQUENCE</scope>
    <source>
        <strain evidence="8">DSM 107454</strain>
    </source>
</reference>
<evidence type="ECO:0000256" key="6">
    <source>
        <dbReference type="ARBA" id="ARBA00023136"/>
    </source>
</evidence>
<proteinExistence type="predicted"/>
<dbReference type="PANTHER" id="PTHR42925:SF2">
    <property type="entry name" value="NA+ DRIVEN MULTIDRUG EFFLUX PUMP"/>
    <property type="match status" value="1"/>
</dbReference>
<dbReference type="GO" id="GO:0015297">
    <property type="term" value="F:antiporter activity"/>
    <property type="evidence" value="ECO:0007669"/>
    <property type="project" value="InterPro"/>
</dbReference>
<dbReference type="InterPro" id="IPR002528">
    <property type="entry name" value="MATE_fam"/>
</dbReference>
<feature type="transmembrane region" description="Helical" evidence="7">
    <location>
        <begin position="190"/>
        <end position="211"/>
    </location>
</feature>
<dbReference type="InterPro" id="IPR048279">
    <property type="entry name" value="MdtK-like"/>
</dbReference>
<dbReference type="GO" id="GO:0042910">
    <property type="term" value="F:xenobiotic transmembrane transporter activity"/>
    <property type="evidence" value="ECO:0007669"/>
    <property type="project" value="InterPro"/>
</dbReference>
<sequence>MRSFYKKFFILMIPMALKELISSLVNLVDTIMVGQLGETSIAAVGIGNQVYFLYTVFLFGMSCGAGVFASQFWGTQDVKGMRKILGLNLLLSFLLSCLFVLAASIFPVQIFEAFKAEPAVIAEGVGYLRIVCIGYLATAITTAFDMSVCCSERAGLPFLVRAVGLVVNVCLNWVLIFGHLGAPALGVEGAAIATVIARFSELAVMLSVVYGKKMIQAAGPKELFTIPKDLWIRFAKTSAPVVFNEMAWAIGVTMYSWVFARISTEAIVVITIVQNIERLMLVFFHGGGNAGGVFIGKAVGAKKYNQAYVYAKKLAFLSLMTALVLSVIFVLIRPIILLPYQVSAQVHDQAMQLMIVMAVMMNIKSLTFLFIVGVFRNGGDTRSAFLIDVGCVWLVGVPMVVLGGLVLHLPLVVTYAMMCCEEVMKIIVSVLRFRSKKWIKNVVADPA</sequence>
<keyword evidence="9" id="KW-1185">Reference proteome</keyword>
<feature type="transmembrane region" description="Helical" evidence="7">
    <location>
        <begin position="51"/>
        <end position="73"/>
    </location>
</feature>
<evidence type="ECO:0000256" key="3">
    <source>
        <dbReference type="ARBA" id="ARBA00022475"/>
    </source>
</evidence>
<dbReference type="PANTHER" id="PTHR42925">
    <property type="entry name" value="MULTIDRUG AND TOXIN EFFLUX PROTEIN MATE FAMILY"/>
    <property type="match status" value="1"/>
</dbReference>
<evidence type="ECO:0000256" key="1">
    <source>
        <dbReference type="ARBA" id="ARBA00004651"/>
    </source>
</evidence>
<name>A0A9D5R7T5_9FIRM</name>
<keyword evidence="3" id="KW-1003">Cell membrane</keyword>
<accession>A0A9D5R7T5</accession>
<comment type="caution">
    <text evidence="8">The sequence shown here is derived from an EMBL/GenBank/DDBJ whole genome shotgun (WGS) entry which is preliminary data.</text>
</comment>
<dbReference type="RefSeq" id="WP_226391770.1">
    <property type="nucleotide sequence ID" value="NZ_JADCKB010000002.1"/>
</dbReference>
<comment type="subcellular location">
    <subcellularLocation>
        <location evidence="1">Cell membrane</location>
        <topology evidence="1">Multi-pass membrane protein</topology>
    </subcellularLocation>
</comment>
<feature type="transmembrane region" description="Helical" evidence="7">
    <location>
        <begin position="158"/>
        <end position="178"/>
    </location>
</feature>
<dbReference type="NCBIfam" id="TIGR00797">
    <property type="entry name" value="matE"/>
    <property type="match status" value="1"/>
</dbReference>
<feature type="transmembrane region" description="Helical" evidence="7">
    <location>
        <begin position="314"/>
        <end position="338"/>
    </location>
</feature>
<gene>
    <name evidence="8" type="ORF">INF28_01820</name>
</gene>
<keyword evidence="4 7" id="KW-0812">Transmembrane</keyword>
<protein>
    <submittedName>
        <fullName evidence="8">MATE family efflux transporter</fullName>
    </submittedName>
</protein>
<dbReference type="AlphaFoldDB" id="A0A9D5R7T5"/>
<evidence type="ECO:0000256" key="2">
    <source>
        <dbReference type="ARBA" id="ARBA00022448"/>
    </source>
</evidence>
<evidence type="ECO:0000256" key="4">
    <source>
        <dbReference type="ARBA" id="ARBA00022692"/>
    </source>
</evidence>
<dbReference type="CDD" id="cd13134">
    <property type="entry name" value="MATE_like_8"/>
    <property type="match status" value="1"/>
</dbReference>
<feature type="transmembrane region" description="Helical" evidence="7">
    <location>
        <begin position="350"/>
        <end position="372"/>
    </location>
</feature>
<evidence type="ECO:0000256" key="7">
    <source>
        <dbReference type="SAM" id="Phobius"/>
    </source>
</evidence>
<keyword evidence="5 7" id="KW-1133">Transmembrane helix</keyword>
<evidence type="ECO:0000313" key="9">
    <source>
        <dbReference type="Proteomes" id="UP000806542"/>
    </source>
</evidence>
<organism evidence="8 9">
    <name type="scientific">Ructibacterium gallinarum</name>
    <dbReference type="NCBI Taxonomy" id="2779355"/>
    <lineage>
        <taxon>Bacteria</taxon>
        <taxon>Bacillati</taxon>
        <taxon>Bacillota</taxon>
        <taxon>Clostridia</taxon>
        <taxon>Eubacteriales</taxon>
        <taxon>Oscillospiraceae</taxon>
        <taxon>Ructibacterium</taxon>
    </lineage>
</organism>